<gene>
    <name evidence="1" type="ORF">C7455_104314</name>
</gene>
<dbReference type="RefSeq" id="WP_170119058.1">
    <property type="nucleotide sequence ID" value="NZ_QGGW01000004.1"/>
</dbReference>
<sequence length="124" mass="12556">MTIERDDAALEAALAAARGRTIPPDDLVARVLADAARVQAEQMAAAPAPRRAGWVQGLVAGMGGWRAVSGVSLAGVAGLAMGFAAPDLVDAWSGGQIWALSGGAGTMPEIGALWDGAWEEFGDV</sequence>
<reference evidence="1 2" key="1">
    <citation type="submission" date="2018-05" db="EMBL/GenBank/DDBJ databases">
        <title>Genomic Encyclopedia of Type Strains, Phase IV (KMG-IV): sequencing the most valuable type-strain genomes for metagenomic binning, comparative biology and taxonomic classification.</title>
        <authorList>
            <person name="Goeker M."/>
        </authorList>
    </citation>
    <scope>NUCLEOTIDE SEQUENCE [LARGE SCALE GENOMIC DNA]</scope>
    <source>
        <strain evidence="1 2">DSM 16097</strain>
    </source>
</reference>
<evidence type="ECO:0000313" key="1">
    <source>
        <dbReference type="EMBL" id="PWK60676.1"/>
    </source>
</evidence>
<accession>A0A316GHY6</accession>
<protein>
    <recommendedName>
        <fullName evidence="3">Dihydroorotate dehydrogenase</fullName>
    </recommendedName>
</protein>
<dbReference type="AlphaFoldDB" id="A0A316GHY6"/>
<dbReference type="EMBL" id="QGGW01000004">
    <property type="protein sequence ID" value="PWK60676.1"/>
    <property type="molecule type" value="Genomic_DNA"/>
</dbReference>
<name>A0A316GHY6_9RHOB</name>
<organism evidence="1 2">
    <name type="scientific">Roseicyclus mahoneyensis</name>
    <dbReference type="NCBI Taxonomy" id="164332"/>
    <lineage>
        <taxon>Bacteria</taxon>
        <taxon>Pseudomonadati</taxon>
        <taxon>Pseudomonadota</taxon>
        <taxon>Alphaproteobacteria</taxon>
        <taxon>Rhodobacterales</taxon>
        <taxon>Roseobacteraceae</taxon>
        <taxon>Roseicyclus</taxon>
    </lineage>
</organism>
<comment type="caution">
    <text evidence="1">The sequence shown here is derived from an EMBL/GenBank/DDBJ whole genome shotgun (WGS) entry which is preliminary data.</text>
</comment>
<proteinExistence type="predicted"/>
<keyword evidence="2" id="KW-1185">Reference proteome</keyword>
<evidence type="ECO:0008006" key="3">
    <source>
        <dbReference type="Google" id="ProtNLM"/>
    </source>
</evidence>
<dbReference type="Proteomes" id="UP000245708">
    <property type="component" value="Unassembled WGS sequence"/>
</dbReference>
<evidence type="ECO:0000313" key="2">
    <source>
        <dbReference type="Proteomes" id="UP000245708"/>
    </source>
</evidence>